<proteinExistence type="predicted"/>
<keyword evidence="3" id="KW-1185">Reference proteome</keyword>
<protein>
    <recommendedName>
        <fullName evidence="1">AB hydrolase-1 domain-containing protein</fullName>
    </recommendedName>
</protein>
<dbReference type="OrthoDB" id="556502at2"/>
<feature type="domain" description="AB hydrolase-1" evidence="1">
    <location>
        <begin position="57"/>
        <end position="155"/>
    </location>
</feature>
<dbReference type="InterPro" id="IPR000073">
    <property type="entry name" value="AB_hydrolase_1"/>
</dbReference>
<sequence length="518" mass="56328">MSVTRQLPVVYVRGFAGGASGINSAVDDPFCGFNEGSVHVRVGAGRRPVFHQFESPMLRLMTDEGYQVIVQGNQRGYLLAQPDKSVPTATVWVHRFYDASASTFGTGGEAFVLEDAALDLYRFVELVLAKTGAERVHLVAHSMGGLICRSMMQRVAPELDARQRPDAAADLVDRLVTYATPHGGIEFAVGFGMLERIRDFFDIAGAEIFGPDRMYQYLTPDLPGAPRLPARPDGWRAVRMPADGFPVERIMCLVGTDAADYTVGLGPPAKAVGVRSDGLVQIEDAAVRGAHRAYIHRSHSGRYGVVNSEEGYQNLRRFLFGDLRVAVDLTGLELAGEADDDVYWQLETQLAVRGLPVVMHEQTAAHHCPVPLPRRQATDTGPREVRLLTTFLSSTAPRPRAGEAPLATLRHALRVRLLSVREHDGILGFGDHLEQTADFDDTLVVDIAPGSGTDKPRAWASWNSAIGGALRDWVPDGAPLPDANPAPECWEGVVRVPATARPILGEGAAIRLRVTPQR</sequence>
<dbReference type="InterPro" id="IPR029058">
    <property type="entry name" value="AB_hydrolase_fold"/>
</dbReference>
<gene>
    <name evidence="2" type="ORF">SRB5_05630</name>
</gene>
<dbReference type="GO" id="GO:0003824">
    <property type="term" value="F:catalytic activity"/>
    <property type="evidence" value="ECO:0007669"/>
    <property type="project" value="UniProtKB-ARBA"/>
</dbReference>
<dbReference type="Pfam" id="PF00561">
    <property type="entry name" value="Abhydrolase_1"/>
    <property type="match status" value="1"/>
</dbReference>
<comment type="caution">
    <text evidence="2">The sequence shown here is derived from an EMBL/GenBank/DDBJ whole genome shotgun (WGS) entry which is preliminary data.</text>
</comment>
<name>A0A7K0CAI4_9ACTN</name>
<dbReference type="Proteomes" id="UP000466345">
    <property type="component" value="Unassembled WGS sequence"/>
</dbReference>
<dbReference type="EMBL" id="WEGJ01000001">
    <property type="protein sequence ID" value="MQY10455.1"/>
    <property type="molecule type" value="Genomic_DNA"/>
</dbReference>
<evidence type="ECO:0000259" key="1">
    <source>
        <dbReference type="Pfam" id="PF00561"/>
    </source>
</evidence>
<accession>A0A7K0CAI4</accession>
<reference evidence="2 3" key="1">
    <citation type="submission" date="2019-10" db="EMBL/GenBank/DDBJ databases">
        <title>Streptomyces smaragdinus sp. nov. and Streptomyces fabii sp. nov., isolated from the gut of fungus growing-termite Macrotermes natalensis.</title>
        <authorList>
            <person name="Schwitalla J."/>
            <person name="Benndorf R."/>
            <person name="Martin K."/>
            <person name="De Beer W."/>
            <person name="Kaster A.-K."/>
            <person name="Vollmers J."/>
            <person name="Poulsen M."/>
            <person name="Beemelmanns C."/>
        </authorList>
    </citation>
    <scope>NUCLEOTIDE SEQUENCE [LARGE SCALE GENOMIC DNA]</scope>
    <source>
        <strain evidence="2 3">RB5</strain>
    </source>
</reference>
<evidence type="ECO:0000313" key="2">
    <source>
        <dbReference type="EMBL" id="MQY10455.1"/>
    </source>
</evidence>
<evidence type="ECO:0000313" key="3">
    <source>
        <dbReference type="Proteomes" id="UP000466345"/>
    </source>
</evidence>
<dbReference type="RefSeq" id="WP_153449733.1">
    <property type="nucleotide sequence ID" value="NZ_WEGJ01000001.1"/>
</dbReference>
<dbReference type="SUPFAM" id="SSF53474">
    <property type="entry name" value="alpha/beta-Hydrolases"/>
    <property type="match status" value="1"/>
</dbReference>
<organism evidence="2 3">
    <name type="scientific">Streptomyces smaragdinus</name>
    <dbReference type="NCBI Taxonomy" id="2585196"/>
    <lineage>
        <taxon>Bacteria</taxon>
        <taxon>Bacillati</taxon>
        <taxon>Actinomycetota</taxon>
        <taxon>Actinomycetes</taxon>
        <taxon>Kitasatosporales</taxon>
        <taxon>Streptomycetaceae</taxon>
        <taxon>Streptomyces</taxon>
    </lineage>
</organism>
<dbReference type="Gene3D" id="3.40.50.1820">
    <property type="entry name" value="alpha/beta hydrolase"/>
    <property type="match status" value="1"/>
</dbReference>
<dbReference type="AlphaFoldDB" id="A0A7K0CAI4"/>